<sequence length="412" mass="48052">MNYLIYIFLFTFIFNENIRVILFSGISSNLYYNIPVLLIVIKVIFDKKIEKDKSFYVSALILFIYLIIITRINNKSIGFYLNPTFNYIIPIIFLSFRDIYNDKTQILKLIKILNVFIIFITLFGVVDFISNYKLNYLVQSFIGENGIKDLMNTMISYGGYRLFTIWGHPLAMAQYYIIYFILNWYANKYGKIKNNMFLITCIYMIGIILTGSKMALIVSVIIVIIYSSRNNNVYLKLASICFIISISLLLINTEFFYQNIVQRIESAIQAGDITNGRIGAMNAVKQTGIEPKYFSGGGYNFSREVTDIARTNNFEIPFIMLWYDYGLFFVLGLFYFSFGKEWLKIAMNQKYLALGLITLFIIYINSYNGLVYGDNLMRVVLTIRICSFFIQENIKDDCRRVINEKKELCSFS</sequence>
<feature type="transmembrane region" description="Helical" evidence="1">
    <location>
        <begin position="165"/>
        <end position="185"/>
    </location>
</feature>
<keyword evidence="1" id="KW-0472">Membrane</keyword>
<feature type="transmembrane region" description="Helical" evidence="1">
    <location>
        <begin position="197"/>
        <end position="227"/>
    </location>
</feature>
<keyword evidence="1" id="KW-0812">Transmembrane</keyword>
<feature type="transmembrane region" description="Helical" evidence="1">
    <location>
        <begin position="112"/>
        <end position="130"/>
    </location>
</feature>
<name>A0ABR7DBF7_9CLOT</name>
<dbReference type="EMBL" id="JACOOO010000013">
    <property type="protein sequence ID" value="MBC5628720.1"/>
    <property type="molecule type" value="Genomic_DNA"/>
</dbReference>
<accession>A0ABR7DBF7</accession>
<feature type="transmembrane region" description="Helical" evidence="1">
    <location>
        <begin position="320"/>
        <end position="339"/>
    </location>
</feature>
<feature type="transmembrane region" description="Helical" evidence="1">
    <location>
        <begin position="233"/>
        <end position="251"/>
    </location>
</feature>
<protein>
    <recommendedName>
        <fullName evidence="4">O-antigen ligase domain-containing protein</fullName>
    </recommendedName>
</protein>
<dbReference type="Proteomes" id="UP000596929">
    <property type="component" value="Unassembled WGS sequence"/>
</dbReference>
<keyword evidence="1" id="KW-1133">Transmembrane helix</keyword>
<keyword evidence="3" id="KW-1185">Reference proteome</keyword>
<organism evidence="2 3">
    <name type="scientific">Clostridium hominis</name>
    <dbReference type="NCBI Taxonomy" id="2763036"/>
    <lineage>
        <taxon>Bacteria</taxon>
        <taxon>Bacillati</taxon>
        <taxon>Bacillota</taxon>
        <taxon>Clostridia</taxon>
        <taxon>Eubacteriales</taxon>
        <taxon>Clostridiaceae</taxon>
        <taxon>Clostridium</taxon>
    </lineage>
</organism>
<evidence type="ECO:0000256" key="1">
    <source>
        <dbReference type="SAM" id="Phobius"/>
    </source>
</evidence>
<feature type="transmembrane region" description="Helical" evidence="1">
    <location>
        <begin position="351"/>
        <end position="370"/>
    </location>
</feature>
<feature type="transmembrane region" description="Helical" evidence="1">
    <location>
        <begin position="84"/>
        <end position="100"/>
    </location>
</feature>
<gene>
    <name evidence="2" type="ORF">H8S20_07440</name>
</gene>
<feature type="transmembrane region" description="Helical" evidence="1">
    <location>
        <begin position="55"/>
        <end position="72"/>
    </location>
</feature>
<comment type="caution">
    <text evidence="2">The sequence shown here is derived from an EMBL/GenBank/DDBJ whole genome shotgun (WGS) entry which is preliminary data.</text>
</comment>
<feature type="transmembrane region" description="Helical" evidence="1">
    <location>
        <begin position="20"/>
        <end position="43"/>
    </location>
</feature>
<evidence type="ECO:0008006" key="4">
    <source>
        <dbReference type="Google" id="ProtNLM"/>
    </source>
</evidence>
<proteinExistence type="predicted"/>
<reference evidence="2 3" key="1">
    <citation type="submission" date="2020-08" db="EMBL/GenBank/DDBJ databases">
        <title>Genome public.</title>
        <authorList>
            <person name="Liu C."/>
            <person name="Sun Q."/>
        </authorList>
    </citation>
    <scope>NUCLEOTIDE SEQUENCE [LARGE SCALE GENOMIC DNA]</scope>
    <source>
        <strain evidence="2 3">NSJ-6</strain>
    </source>
</reference>
<evidence type="ECO:0000313" key="3">
    <source>
        <dbReference type="Proteomes" id="UP000596929"/>
    </source>
</evidence>
<dbReference type="RefSeq" id="WP_186859689.1">
    <property type="nucleotide sequence ID" value="NZ_JACOOO010000013.1"/>
</dbReference>
<evidence type="ECO:0000313" key="2">
    <source>
        <dbReference type="EMBL" id="MBC5628720.1"/>
    </source>
</evidence>